<accession>A0ABR1FB00</accession>
<evidence type="ECO:0000256" key="5">
    <source>
        <dbReference type="ARBA" id="ARBA00022989"/>
    </source>
</evidence>
<evidence type="ECO:0000256" key="7">
    <source>
        <dbReference type="ARBA" id="ARBA00038475"/>
    </source>
</evidence>
<dbReference type="GeneID" id="90036779"/>
<gene>
    <name evidence="10" type="ORF">BZA70DRAFT_270199</name>
</gene>
<evidence type="ECO:0000313" key="10">
    <source>
        <dbReference type="EMBL" id="KAK7207010.1"/>
    </source>
</evidence>
<keyword evidence="5 8" id="KW-1133">Transmembrane helix</keyword>
<name>A0ABR1FB00_9ASCO</name>
<comment type="caution">
    <text evidence="10">The sequence shown here is derived from an EMBL/GenBank/DDBJ whole genome shotgun (WGS) entry which is preliminary data.</text>
</comment>
<evidence type="ECO:0000256" key="1">
    <source>
        <dbReference type="ARBA" id="ARBA00004141"/>
    </source>
</evidence>
<dbReference type="Gene3D" id="1.20.1280.290">
    <property type="match status" value="2"/>
</dbReference>
<dbReference type="EMBL" id="JBBJBU010000001">
    <property type="protein sequence ID" value="KAK7207010.1"/>
    <property type="molecule type" value="Genomic_DNA"/>
</dbReference>
<feature type="transmembrane region" description="Helical" evidence="9">
    <location>
        <begin position="203"/>
        <end position="223"/>
    </location>
</feature>
<organism evidence="10 11">
    <name type="scientific">Myxozyma melibiosi</name>
    <dbReference type="NCBI Taxonomy" id="54550"/>
    <lineage>
        <taxon>Eukaryota</taxon>
        <taxon>Fungi</taxon>
        <taxon>Dikarya</taxon>
        <taxon>Ascomycota</taxon>
        <taxon>Saccharomycotina</taxon>
        <taxon>Lipomycetes</taxon>
        <taxon>Lipomycetales</taxon>
        <taxon>Lipomycetaceae</taxon>
        <taxon>Myxozyma</taxon>
    </lineage>
</organism>
<keyword evidence="3 8" id="KW-0812">Transmembrane</keyword>
<evidence type="ECO:0000256" key="2">
    <source>
        <dbReference type="ARBA" id="ARBA00022448"/>
    </source>
</evidence>
<evidence type="ECO:0000313" key="11">
    <source>
        <dbReference type="Proteomes" id="UP001498771"/>
    </source>
</evidence>
<comment type="subcellular location">
    <subcellularLocation>
        <location evidence="1 8">Membrane</location>
        <topology evidence="1 8">Multi-pass membrane protein</topology>
    </subcellularLocation>
</comment>
<dbReference type="InterPro" id="IPR006603">
    <property type="entry name" value="PQ-loop_rpt"/>
</dbReference>
<dbReference type="PIRSF" id="PIRSF023381">
    <property type="entry name" value="MannP-dilichol_defect-1p"/>
    <property type="match status" value="1"/>
</dbReference>
<dbReference type="InterPro" id="IPR016817">
    <property type="entry name" value="MannP-dilichol_defect-1"/>
</dbReference>
<protein>
    <recommendedName>
        <fullName evidence="8">Mannose-P-dolichol utilization defect 1 protein homolog</fullName>
    </recommendedName>
</protein>
<keyword evidence="6 8" id="KW-0472">Membrane</keyword>
<feature type="transmembrane region" description="Helical" evidence="9">
    <location>
        <begin position="87"/>
        <end position="110"/>
    </location>
</feature>
<feature type="transmembrane region" description="Helical" evidence="9">
    <location>
        <begin position="229"/>
        <end position="253"/>
    </location>
</feature>
<dbReference type="PANTHER" id="PTHR12226">
    <property type="entry name" value="MANNOSE-P-DOLICHOL UTILIZATION DEFECT 1 LEC35 -RELATED"/>
    <property type="match status" value="1"/>
</dbReference>
<reference evidence="10 11" key="1">
    <citation type="submission" date="2024-03" db="EMBL/GenBank/DDBJ databases">
        <title>Genome-scale model development and genomic sequencing of the oleaginous clade Lipomyces.</title>
        <authorList>
            <consortium name="Lawrence Berkeley National Laboratory"/>
            <person name="Czajka J.J."/>
            <person name="Han Y."/>
            <person name="Kim J."/>
            <person name="Mondo S.J."/>
            <person name="Hofstad B.A."/>
            <person name="Robles A."/>
            <person name="Haridas S."/>
            <person name="Riley R."/>
            <person name="LaButti K."/>
            <person name="Pangilinan J."/>
            <person name="Andreopoulos W."/>
            <person name="Lipzen A."/>
            <person name="Yan J."/>
            <person name="Wang M."/>
            <person name="Ng V."/>
            <person name="Grigoriev I.V."/>
            <person name="Spatafora J.W."/>
            <person name="Magnuson J.K."/>
            <person name="Baker S.E."/>
            <person name="Pomraning K.R."/>
        </authorList>
    </citation>
    <scope>NUCLEOTIDE SEQUENCE [LARGE SCALE GENOMIC DNA]</scope>
    <source>
        <strain evidence="10 11">Phaff 52-87</strain>
    </source>
</reference>
<evidence type="ECO:0000256" key="8">
    <source>
        <dbReference type="PIRNR" id="PIRNR023381"/>
    </source>
</evidence>
<keyword evidence="2" id="KW-0813">Transport</keyword>
<sequence>MDSIRSHLQSLTHSLPTPIAHLASSILGQDCYSLLVLDLAFLQPPLSDNTSICLKFAISKAIGLAIVFASSIVKLPQIIKLIRSRSAVGVSVSATLLEAASYLIMFAYAARLGFPFSTYGEQSFLFVQDLIIICLLLIYSSSYASLAIIPPAFALATYFLVLASPGPSLATLQALQAATIPLSLASKVPQIFTILREKSTGQLSAVSAVAYLLGSLARLFTMAQEVDDLIVLTGAGLGAVLNFVLFVLMIVYWNSPAKPQTRPSEKEE</sequence>
<dbReference type="RefSeq" id="XP_064770043.1">
    <property type="nucleotide sequence ID" value="XM_064911267.1"/>
</dbReference>
<evidence type="ECO:0000256" key="4">
    <source>
        <dbReference type="ARBA" id="ARBA00022737"/>
    </source>
</evidence>
<dbReference type="PANTHER" id="PTHR12226:SF2">
    <property type="entry name" value="MANNOSE-P-DOLICHOL UTILIZATION DEFECT 1 PROTEIN"/>
    <property type="match status" value="1"/>
</dbReference>
<dbReference type="SMART" id="SM00679">
    <property type="entry name" value="CTNS"/>
    <property type="match status" value="2"/>
</dbReference>
<proteinExistence type="inferred from homology"/>
<evidence type="ECO:0000256" key="6">
    <source>
        <dbReference type="ARBA" id="ARBA00023136"/>
    </source>
</evidence>
<keyword evidence="11" id="KW-1185">Reference proteome</keyword>
<feature type="transmembrane region" description="Helical" evidence="9">
    <location>
        <begin position="130"/>
        <end position="163"/>
    </location>
</feature>
<evidence type="ECO:0000256" key="3">
    <source>
        <dbReference type="ARBA" id="ARBA00022692"/>
    </source>
</evidence>
<dbReference type="Proteomes" id="UP001498771">
    <property type="component" value="Unassembled WGS sequence"/>
</dbReference>
<keyword evidence="4" id="KW-0677">Repeat</keyword>
<comment type="similarity">
    <text evidence="7 8">Belongs to the MPDU1 (TC 2.A.43.3) family.</text>
</comment>
<dbReference type="Pfam" id="PF04193">
    <property type="entry name" value="PQ-loop"/>
    <property type="match status" value="2"/>
</dbReference>
<evidence type="ECO:0000256" key="9">
    <source>
        <dbReference type="SAM" id="Phobius"/>
    </source>
</evidence>